<dbReference type="Proteomes" id="UP000321518">
    <property type="component" value="Unassembled WGS sequence"/>
</dbReference>
<protein>
    <submittedName>
        <fullName evidence="1">Glycosyl transferase, family 2</fullName>
    </submittedName>
</protein>
<dbReference type="PANTHER" id="PTHR35408:SF3">
    <property type="entry name" value="GLYCOSYLTRANSFERASE 2-LIKE DOMAIN-CONTAINING PROTEIN"/>
    <property type="match status" value="1"/>
</dbReference>
<comment type="caution">
    <text evidence="1">The sequence shown here is derived from an EMBL/GenBank/DDBJ whole genome shotgun (WGS) entry which is preliminary data.</text>
</comment>
<dbReference type="OrthoDB" id="3253832at2759"/>
<proteinExistence type="predicted"/>
<dbReference type="PANTHER" id="PTHR35408">
    <property type="entry name" value="CHROMOSOME 15, WHOLE GENOME SHOTGUN SEQUENCE"/>
    <property type="match status" value="1"/>
</dbReference>
<dbReference type="GO" id="GO:0016740">
    <property type="term" value="F:transferase activity"/>
    <property type="evidence" value="ECO:0007669"/>
    <property type="project" value="UniProtKB-KW"/>
</dbReference>
<organism evidence="1 2">
    <name type="scientific">Rhodotorula toruloides</name>
    <name type="common">Yeast</name>
    <name type="synonym">Rhodosporidium toruloides</name>
    <dbReference type="NCBI Taxonomy" id="5286"/>
    <lineage>
        <taxon>Eukaryota</taxon>
        <taxon>Fungi</taxon>
        <taxon>Dikarya</taxon>
        <taxon>Basidiomycota</taxon>
        <taxon>Pucciniomycotina</taxon>
        <taxon>Microbotryomycetes</taxon>
        <taxon>Sporidiobolales</taxon>
        <taxon>Sporidiobolaceae</taxon>
        <taxon>Rhodotorula</taxon>
    </lineage>
</organism>
<reference evidence="1 2" key="1">
    <citation type="submission" date="2019-07" db="EMBL/GenBank/DDBJ databases">
        <title>Rhodotorula toruloides NBRC10032 genome sequencing.</title>
        <authorList>
            <person name="Shida Y."/>
            <person name="Takaku H."/>
            <person name="Ogasawara W."/>
            <person name="Mori K."/>
        </authorList>
    </citation>
    <scope>NUCLEOTIDE SEQUENCE [LARGE SCALE GENOMIC DNA]</scope>
    <source>
        <strain evidence="1 2">NBRC10032</strain>
    </source>
</reference>
<accession>A0A511K9T5</accession>
<name>A0A511K9T5_RHOTO</name>
<gene>
    <name evidence="1" type="ORF">Rt10032_c02g1135</name>
</gene>
<keyword evidence="1" id="KW-0808">Transferase</keyword>
<dbReference type="EMBL" id="BJWK01000002">
    <property type="protein sequence ID" value="GEM07118.1"/>
    <property type="molecule type" value="Genomic_DNA"/>
</dbReference>
<dbReference type="AlphaFoldDB" id="A0A511K9T5"/>
<sequence>MKGPLPDFTILLPVYKESLEGVLLPTIRSLQEAIKTGGSVSILVCDDGMQLLDERDFATRKAFYEANAIAYVAEEAQRVRDATPISPYWAQPERPY</sequence>
<evidence type="ECO:0000313" key="1">
    <source>
        <dbReference type="EMBL" id="GEM07118.1"/>
    </source>
</evidence>
<evidence type="ECO:0000313" key="2">
    <source>
        <dbReference type="Proteomes" id="UP000321518"/>
    </source>
</evidence>